<dbReference type="PANTHER" id="PTHR31302:SF0">
    <property type="entry name" value="TRANSMEMBRANE PROTEIN WITH METALLOPHOSPHOESTERASE DOMAIN"/>
    <property type="match status" value="1"/>
</dbReference>
<dbReference type="InterPro" id="IPR051158">
    <property type="entry name" value="Metallophosphoesterase_sf"/>
</dbReference>
<evidence type="ECO:0000313" key="3">
    <source>
        <dbReference type="EMBL" id="GAA0724732.1"/>
    </source>
</evidence>
<feature type="transmembrane region" description="Helical" evidence="1">
    <location>
        <begin position="105"/>
        <end position="127"/>
    </location>
</feature>
<dbReference type="RefSeq" id="WP_343769145.1">
    <property type="nucleotide sequence ID" value="NZ_BAAACF010000001.1"/>
</dbReference>
<sequence>MNYKILLIILAFLFIYFMANFYVGASIFKGVNTILTLSPKVFWPIFWIIAFSYIISMLLSRFMPSTINNILYLVGVYWMVALGYSLILFPIIHFLKWAFGANSTALNYIVISLVIIFFMFVGIYGTYNGSNSYVNAFNVSKNNKNVPSLNIAMISDIHLGNLIENKRLARMVEEINELNPDLVIIAGDIVDSDIKPFVDKNMALEFSKIKSKYGTYAALGNHDFMGGHGDVITEELKKAGVHVLRNEAFLVENSFYVIGRDDVSIKRFKGERPSLEDIVKDLDKSKFKIVIDHTPTSIIESEEMGIDLHFSGHTHRAQMWPFNFITGRLFEIDHGYLKKDNLQVVVSSGYGTWGPPIRIGSRSEIIIIDIK</sequence>
<dbReference type="Pfam" id="PF00149">
    <property type="entry name" value="Metallophos"/>
    <property type="match status" value="1"/>
</dbReference>
<keyword evidence="1" id="KW-0472">Membrane</keyword>
<keyword evidence="1" id="KW-0812">Transmembrane</keyword>
<feature type="transmembrane region" description="Helical" evidence="1">
    <location>
        <begin position="71"/>
        <end position="93"/>
    </location>
</feature>
<evidence type="ECO:0000259" key="2">
    <source>
        <dbReference type="Pfam" id="PF00149"/>
    </source>
</evidence>
<evidence type="ECO:0000313" key="4">
    <source>
        <dbReference type="Proteomes" id="UP001500339"/>
    </source>
</evidence>
<dbReference type="EMBL" id="BAAACF010000001">
    <property type="protein sequence ID" value="GAA0724732.1"/>
    <property type="molecule type" value="Genomic_DNA"/>
</dbReference>
<organism evidence="3 4">
    <name type="scientific">Clostridium malenominatum</name>
    <dbReference type="NCBI Taxonomy" id="1539"/>
    <lineage>
        <taxon>Bacteria</taxon>
        <taxon>Bacillati</taxon>
        <taxon>Bacillota</taxon>
        <taxon>Clostridia</taxon>
        <taxon>Eubacteriales</taxon>
        <taxon>Clostridiaceae</taxon>
        <taxon>Clostridium</taxon>
    </lineage>
</organism>
<dbReference type="CDD" id="cd07385">
    <property type="entry name" value="MPP_YkuE_C"/>
    <property type="match status" value="1"/>
</dbReference>
<dbReference type="Proteomes" id="UP001500339">
    <property type="component" value="Unassembled WGS sequence"/>
</dbReference>
<keyword evidence="1" id="KW-1133">Transmembrane helix</keyword>
<comment type="caution">
    <text evidence="3">The sequence shown here is derived from an EMBL/GenBank/DDBJ whole genome shotgun (WGS) entry which is preliminary data.</text>
</comment>
<dbReference type="PANTHER" id="PTHR31302">
    <property type="entry name" value="TRANSMEMBRANE PROTEIN WITH METALLOPHOSPHOESTERASE DOMAIN-RELATED"/>
    <property type="match status" value="1"/>
</dbReference>
<dbReference type="Gene3D" id="3.60.21.10">
    <property type="match status" value="1"/>
</dbReference>
<name>A0ABN1IZT9_9CLOT</name>
<evidence type="ECO:0000256" key="1">
    <source>
        <dbReference type="SAM" id="Phobius"/>
    </source>
</evidence>
<feature type="transmembrane region" description="Helical" evidence="1">
    <location>
        <begin position="41"/>
        <end position="59"/>
    </location>
</feature>
<dbReference type="InterPro" id="IPR004843">
    <property type="entry name" value="Calcineurin-like_PHP"/>
</dbReference>
<proteinExistence type="predicted"/>
<dbReference type="InterPro" id="IPR029052">
    <property type="entry name" value="Metallo-depent_PP-like"/>
</dbReference>
<protein>
    <submittedName>
        <fullName evidence="3">Metallophosphoesterase</fullName>
    </submittedName>
</protein>
<accession>A0ABN1IZT9</accession>
<dbReference type="SUPFAM" id="SSF56300">
    <property type="entry name" value="Metallo-dependent phosphatases"/>
    <property type="match status" value="1"/>
</dbReference>
<reference evidence="3 4" key="1">
    <citation type="journal article" date="2019" name="Int. J. Syst. Evol. Microbiol.">
        <title>The Global Catalogue of Microorganisms (GCM) 10K type strain sequencing project: providing services to taxonomists for standard genome sequencing and annotation.</title>
        <authorList>
            <consortium name="The Broad Institute Genomics Platform"/>
            <consortium name="The Broad Institute Genome Sequencing Center for Infectious Disease"/>
            <person name="Wu L."/>
            <person name="Ma J."/>
        </authorList>
    </citation>
    <scope>NUCLEOTIDE SEQUENCE [LARGE SCALE GENOMIC DNA]</scope>
    <source>
        <strain evidence="3 4">JCM 1405</strain>
    </source>
</reference>
<keyword evidence="4" id="KW-1185">Reference proteome</keyword>
<gene>
    <name evidence="3" type="ORF">GCM10008905_19120</name>
</gene>
<feature type="domain" description="Calcineurin-like phosphoesterase" evidence="2">
    <location>
        <begin position="150"/>
        <end position="316"/>
    </location>
</feature>